<accession>A0A1J5IC87</accession>
<dbReference type="SUPFAM" id="SSF53335">
    <property type="entry name" value="S-adenosyl-L-methionine-dependent methyltransferases"/>
    <property type="match status" value="1"/>
</dbReference>
<keyword evidence="3" id="KW-0489">Methyltransferase</keyword>
<dbReference type="PIRSF" id="PIRSF000401">
    <property type="entry name" value="RPL11_MTase"/>
    <property type="match status" value="1"/>
</dbReference>
<evidence type="ECO:0000256" key="4">
    <source>
        <dbReference type="ARBA" id="ARBA00022679"/>
    </source>
</evidence>
<keyword evidence="5" id="KW-0949">S-adenosyl-L-methionine</keyword>
<dbReference type="STRING" id="1817892.AUK40_06680"/>
<proteinExistence type="inferred from homology"/>
<evidence type="ECO:0000256" key="1">
    <source>
        <dbReference type="ARBA" id="ARBA00009741"/>
    </source>
</evidence>
<comment type="similarity">
    <text evidence="1">Belongs to the methyltransferase superfamily. PrmA family.</text>
</comment>
<evidence type="ECO:0008006" key="8">
    <source>
        <dbReference type="Google" id="ProtNLM"/>
    </source>
</evidence>
<evidence type="ECO:0000313" key="6">
    <source>
        <dbReference type="EMBL" id="OIP94812.1"/>
    </source>
</evidence>
<dbReference type="EMBL" id="MNZT01000123">
    <property type="protein sequence ID" value="OIP94812.1"/>
    <property type="molecule type" value="Genomic_DNA"/>
</dbReference>
<evidence type="ECO:0000256" key="3">
    <source>
        <dbReference type="ARBA" id="ARBA00022603"/>
    </source>
</evidence>
<evidence type="ECO:0000256" key="5">
    <source>
        <dbReference type="ARBA" id="ARBA00022691"/>
    </source>
</evidence>
<keyword evidence="4" id="KW-0808">Transferase</keyword>
<keyword evidence="2" id="KW-0963">Cytoplasm</keyword>
<dbReference type="GO" id="GO:0008276">
    <property type="term" value="F:protein methyltransferase activity"/>
    <property type="evidence" value="ECO:0007669"/>
    <property type="project" value="InterPro"/>
</dbReference>
<protein>
    <recommendedName>
        <fullName evidence="8">Ribosomal protein L11 methyltransferase</fullName>
    </recommendedName>
</protein>
<dbReference type="Proteomes" id="UP000183245">
    <property type="component" value="Unassembled WGS sequence"/>
</dbReference>
<dbReference type="InterPro" id="IPR004498">
    <property type="entry name" value="Ribosomal_PrmA_MeTrfase"/>
</dbReference>
<dbReference type="AlphaFoldDB" id="A0A1J5IC87"/>
<sequence>MLTWIKITIQAEIELVESLYSILYRFGFLHITVNRVFTRKEHSWFEMLTYFPDDSETEERKEKLVQALWHLQAFDLCDMDPPEYDRVLSSDLLPGDHQGGVYWITEDIGIHLGYEQFPNQDSRKIVVTLKPGTAFGTGFHPSTRLAVRALEKHLKPHMSMLDVGTGTGILSLIAAQMGCPDITAVDINKPSVESARENAILNTCKNIQIAHASIGDVSTSYDLVVANMPASILSQQRQFIVRAVRSEGILILSGMISHQAGAVEKQFEAHSLEKIAEIRDNDWIAYIYRRPKKRNTGELGE</sequence>
<evidence type="ECO:0000313" key="7">
    <source>
        <dbReference type="Proteomes" id="UP000183245"/>
    </source>
</evidence>
<dbReference type="Gene3D" id="3.40.50.150">
    <property type="entry name" value="Vaccinia Virus protein VP39"/>
    <property type="match status" value="1"/>
</dbReference>
<dbReference type="InterPro" id="IPR050078">
    <property type="entry name" value="Ribosomal_L11_MeTrfase_PrmA"/>
</dbReference>
<evidence type="ECO:0000256" key="2">
    <source>
        <dbReference type="ARBA" id="ARBA00022490"/>
    </source>
</evidence>
<organism evidence="6 7">
    <name type="scientific">Candidatus Wirthbacteria bacterium CG2_30_54_11</name>
    <dbReference type="NCBI Taxonomy" id="1817892"/>
    <lineage>
        <taxon>Bacteria</taxon>
        <taxon>Candidatus Wirthbacteria</taxon>
    </lineage>
</organism>
<dbReference type="GO" id="GO:0032259">
    <property type="term" value="P:methylation"/>
    <property type="evidence" value="ECO:0007669"/>
    <property type="project" value="UniProtKB-KW"/>
</dbReference>
<comment type="caution">
    <text evidence="6">The sequence shown here is derived from an EMBL/GenBank/DDBJ whole genome shotgun (WGS) entry which is preliminary data.</text>
</comment>
<dbReference type="CDD" id="cd02440">
    <property type="entry name" value="AdoMet_MTases"/>
    <property type="match status" value="1"/>
</dbReference>
<dbReference type="PANTHER" id="PTHR43648:SF1">
    <property type="entry name" value="ELECTRON TRANSFER FLAVOPROTEIN BETA SUBUNIT LYSINE METHYLTRANSFERASE"/>
    <property type="match status" value="1"/>
</dbReference>
<dbReference type="Pfam" id="PF06325">
    <property type="entry name" value="PrmA"/>
    <property type="match status" value="1"/>
</dbReference>
<reference evidence="6 7" key="1">
    <citation type="journal article" date="2016" name="Environ. Microbiol.">
        <title>Genomic resolution of a cold subsurface aquifer community provides metabolic insights for novel microbes adapted to high CO concentrations.</title>
        <authorList>
            <person name="Probst A.J."/>
            <person name="Castelle C.J."/>
            <person name="Singh A."/>
            <person name="Brown C.T."/>
            <person name="Anantharaman K."/>
            <person name="Sharon I."/>
            <person name="Hug L.A."/>
            <person name="Burstein D."/>
            <person name="Emerson J.B."/>
            <person name="Thomas B.C."/>
            <person name="Banfield J.F."/>
        </authorList>
    </citation>
    <scope>NUCLEOTIDE SEQUENCE [LARGE SCALE GENOMIC DNA]</scope>
    <source>
        <strain evidence="6">CG2_30_54_11</strain>
    </source>
</reference>
<gene>
    <name evidence="6" type="ORF">AUK40_06680</name>
</gene>
<name>A0A1J5IC87_9BACT</name>
<dbReference type="PANTHER" id="PTHR43648">
    <property type="entry name" value="ELECTRON TRANSFER FLAVOPROTEIN BETA SUBUNIT LYSINE METHYLTRANSFERASE"/>
    <property type="match status" value="1"/>
</dbReference>
<dbReference type="InterPro" id="IPR029063">
    <property type="entry name" value="SAM-dependent_MTases_sf"/>
</dbReference>